<gene>
    <name evidence="4" type="ORF">TWF718_007442</name>
</gene>
<feature type="domain" description="Isochorismatase-like" evidence="3">
    <location>
        <begin position="14"/>
        <end position="173"/>
    </location>
</feature>
<evidence type="ECO:0000256" key="2">
    <source>
        <dbReference type="ARBA" id="ARBA00022801"/>
    </source>
</evidence>
<dbReference type="EMBL" id="JAVHNR010000004">
    <property type="protein sequence ID" value="KAK6345530.1"/>
    <property type="molecule type" value="Genomic_DNA"/>
</dbReference>
<dbReference type="Gene3D" id="3.40.50.850">
    <property type="entry name" value="Isochorismatase-like"/>
    <property type="match status" value="1"/>
</dbReference>
<dbReference type="AlphaFoldDB" id="A0AAN8MRH4"/>
<keyword evidence="5" id="KW-1185">Reference proteome</keyword>
<accession>A0AAN8MRH4</accession>
<evidence type="ECO:0000256" key="1">
    <source>
        <dbReference type="ARBA" id="ARBA00006336"/>
    </source>
</evidence>
<name>A0AAN8MRH4_9PEZI</name>
<comment type="caution">
    <text evidence="4">The sequence shown here is derived from an EMBL/GenBank/DDBJ whole genome shotgun (WGS) entry which is preliminary data.</text>
</comment>
<sequence>MFPTALESLNKKYAILNLDWMTILIDAVKNTPEGQEFITNCSRWNDAVHVKSPRPMTIFTTLFFSNKSQPELHKNGEAPFTKQVKGYGLFEAGSLGVEIDPRFLVDENDIVLQKTRWYAGAGNALEQILRAQNVDTVIISGLSLSGAVMSTIYHLVDLDYKIYDISDNVLELPAKETAVYSKFLLGSLLGKLNVEIISLEEALRILGKC</sequence>
<proteinExistence type="inferred from homology"/>
<protein>
    <recommendedName>
        <fullName evidence="3">Isochorismatase-like domain-containing protein</fullName>
    </recommendedName>
</protein>
<dbReference type="InterPro" id="IPR000868">
    <property type="entry name" value="Isochorismatase-like_dom"/>
</dbReference>
<evidence type="ECO:0000259" key="3">
    <source>
        <dbReference type="Pfam" id="PF00857"/>
    </source>
</evidence>
<dbReference type="InterPro" id="IPR050272">
    <property type="entry name" value="Isochorismatase-like_hydrls"/>
</dbReference>
<evidence type="ECO:0000313" key="4">
    <source>
        <dbReference type="EMBL" id="KAK6345530.1"/>
    </source>
</evidence>
<organism evidence="4 5">
    <name type="scientific">Orbilia javanica</name>
    <dbReference type="NCBI Taxonomy" id="47235"/>
    <lineage>
        <taxon>Eukaryota</taxon>
        <taxon>Fungi</taxon>
        <taxon>Dikarya</taxon>
        <taxon>Ascomycota</taxon>
        <taxon>Pezizomycotina</taxon>
        <taxon>Orbiliomycetes</taxon>
        <taxon>Orbiliales</taxon>
        <taxon>Orbiliaceae</taxon>
        <taxon>Orbilia</taxon>
    </lineage>
</organism>
<reference evidence="4 5" key="1">
    <citation type="submission" date="2019-10" db="EMBL/GenBank/DDBJ databases">
        <authorList>
            <person name="Palmer J.M."/>
        </authorList>
    </citation>
    <scope>NUCLEOTIDE SEQUENCE [LARGE SCALE GENOMIC DNA]</scope>
    <source>
        <strain evidence="4 5">TWF718</strain>
    </source>
</reference>
<dbReference type="PANTHER" id="PTHR43540:SF1">
    <property type="entry name" value="ISOCHORISMATASE HYDROLASE"/>
    <property type="match status" value="1"/>
</dbReference>
<evidence type="ECO:0000313" key="5">
    <source>
        <dbReference type="Proteomes" id="UP001313282"/>
    </source>
</evidence>
<keyword evidence="2" id="KW-0378">Hydrolase</keyword>
<dbReference type="SUPFAM" id="SSF52499">
    <property type="entry name" value="Isochorismatase-like hydrolases"/>
    <property type="match status" value="1"/>
</dbReference>
<comment type="similarity">
    <text evidence="1">Belongs to the isochorismatase family.</text>
</comment>
<dbReference type="Pfam" id="PF00857">
    <property type="entry name" value="Isochorismatase"/>
    <property type="match status" value="1"/>
</dbReference>
<dbReference type="Proteomes" id="UP001313282">
    <property type="component" value="Unassembled WGS sequence"/>
</dbReference>
<dbReference type="GO" id="GO:0016787">
    <property type="term" value="F:hydrolase activity"/>
    <property type="evidence" value="ECO:0007669"/>
    <property type="project" value="UniProtKB-KW"/>
</dbReference>
<dbReference type="InterPro" id="IPR036380">
    <property type="entry name" value="Isochorismatase-like_sf"/>
</dbReference>
<dbReference type="PANTHER" id="PTHR43540">
    <property type="entry name" value="PEROXYUREIDOACRYLATE/UREIDOACRYLATE AMIDOHYDROLASE-RELATED"/>
    <property type="match status" value="1"/>
</dbReference>